<evidence type="ECO:0000259" key="13">
    <source>
        <dbReference type="PROSITE" id="PS52044"/>
    </source>
</evidence>
<keyword evidence="3 10" id="KW-0963">Cytoplasm</keyword>
<dbReference type="SUPFAM" id="SSF48403">
    <property type="entry name" value="Ankyrin repeat"/>
    <property type="match status" value="1"/>
</dbReference>
<dbReference type="PANTHER" id="PTHR16036">
    <property type="entry name" value="ANKYRIN REPEAT AND ZINC FINGER DOMAIN-CONTAINING PROTEIN 1"/>
    <property type="match status" value="1"/>
</dbReference>
<evidence type="ECO:0000256" key="1">
    <source>
        <dbReference type="ARBA" id="ARBA00004496"/>
    </source>
</evidence>
<dbReference type="AlphaFoldDB" id="A0A9P6WMJ7"/>
<dbReference type="Gene3D" id="1.25.40.20">
    <property type="entry name" value="Ankyrin repeat-containing domain"/>
    <property type="match status" value="1"/>
</dbReference>
<gene>
    <name evidence="14" type="ORF">C6P40_000923</name>
</gene>
<dbReference type="InterPro" id="IPR041175">
    <property type="entry name" value="VLRF1/Vms1"/>
</dbReference>
<comment type="subcellular location">
    <subcellularLocation>
        <location evidence="1">Cytoplasm</location>
    </subcellularLocation>
</comment>
<keyword evidence="4 10" id="KW-0540">Nuclease</keyword>
<feature type="compositionally biased region" description="Basic and acidic residues" evidence="12">
    <location>
        <begin position="91"/>
        <end position="104"/>
    </location>
</feature>
<evidence type="ECO:0000256" key="7">
    <source>
        <dbReference type="ARBA" id="ARBA00022801"/>
    </source>
</evidence>
<dbReference type="GO" id="GO:0005737">
    <property type="term" value="C:cytoplasm"/>
    <property type="evidence" value="ECO:0007669"/>
    <property type="project" value="UniProtKB-SubCell"/>
</dbReference>
<keyword evidence="9 11" id="KW-0175">Coiled coil</keyword>
<feature type="region of interest" description="Disordered" evidence="12">
    <location>
        <begin position="91"/>
        <end position="132"/>
    </location>
</feature>
<feature type="coiled-coil region" evidence="11">
    <location>
        <begin position="539"/>
        <end position="574"/>
    </location>
</feature>
<evidence type="ECO:0000256" key="2">
    <source>
        <dbReference type="ARBA" id="ARBA00009262"/>
    </source>
</evidence>
<evidence type="ECO:0000256" key="11">
    <source>
        <dbReference type="SAM" id="Coils"/>
    </source>
</evidence>
<dbReference type="GO" id="GO:0004519">
    <property type="term" value="F:endonuclease activity"/>
    <property type="evidence" value="ECO:0007669"/>
    <property type="project" value="UniProtKB-KW"/>
</dbReference>
<feature type="active site" evidence="10">
    <location>
        <position position="273"/>
    </location>
</feature>
<dbReference type="Pfam" id="PF18826">
    <property type="entry name" value="bVLRF1"/>
    <property type="match status" value="1"/>
</dbReference>
<feature type="region of interest" description="Disordered" evidence="12">
    <location>
        <begin position="574"/>
        <end position="593"/>
    </location>
</feature>
<keyword evidence="8" id="KW-0040">ANK repeat</keyword>
<reference evidence="14" key="1">
    <citation type="submission" date="2020-11" db="EMBL/GenBank/DDBJ databases">
        <title>Kefir isolates.</title>
        <authorList>
            <person name="Marcisauskas S."/>
            <person name="Kim Y."/>
            <person name="Blasche S."/>
        </authorList>
    </citation>
    <scope>NUCLEOTIDE SEQUENCE</scope>
    <source>
        <strain evidence="14">Olga-1</strain>
    </source>
</reference>
<feature type="region of interest" description="Disordered" evidence="12">
    <location>
        <begin position="265"/>
        <end position="288"/>
    </location>
</feature>
<dbReference type="InterPro" id="IPR036770">
    <property type="entry name" value="Ankyrin_rpt-contain_sf"/>
</dbReference>
<evidence type="ECO:0000256" key="6">
    <source>
        <dbReference type="ARBA" id="ARBA00022759"/>
    </source>
</evidence>
<comment type="similarity">
    <text evidence="2 10">Belongs to the ANKZF1/VMS1 family.</text>
</comment>
<organism evidence="14 15">
    <name type="scientific">Pichia californica</name>
    <dbReference type="NCBI Taxonomy" id="460514"/>
    <lineage>
        <taxon>Eukaryota</taxon>
        <taxon>Fungi</taxon>
        <taxon>Dikarya</taxon>
        <taxon>Ascomycota</taxon>
        <taxon>Saccharomycotina</taxon>
        <taxon>Pichiomycetes</taxon>
        <taxon>Pichiales</taxon>
        <taxon>Pichiaceae</taxon>
        <taxon>Pichia</taxon>
    </lineage>
</organism>
<keyword evidence="7 10" id="KW-0378">Hydrolase</keyword>
<dbReference type="InterPro" id="IPR047139">
    <property type="entry name" value="ANKZ1/VMS1"/>
</dbReference>
<evidence type="ECO:0000313" key="14">
    <source>
        <dbReference type="EMBL" id="KAG0688463.1"/>
    </source>
</evidence>
<dbReference type="EMBL" id="PUHW01000149">
    <property type="protein sequence ID" value="KAG0688463.1"/>
    <property type="molecule type" value="Genomic_DNA"/>
</dbReference>
<dbReference type="PROSITE" id="PS52044">
    <property type="entry name" value="VLRF1"/>
    <property type="match status" value="1"/>
</dbReference>
<evidence type="ECO:0000256" key="9">
    <source>
        <dbReference type="ARBA" id="ARBA00023054"/>
    </source>
</evidence>
<evidence type="ECO:0000313" key="15">
    <source>
        <dbReference type="Proteomes" id="UP000697127"/>
    </source>
</evidence>
<dbReference type="GO" id="GO:0016787">
    <property type="term" value="F:hydrolase activity"/>
    <property type="evidence" value="ECO:0007669"/>
    <property type="project" value="UniProtKB-KW"/>
</dbReference>
<name>A0A9P6WMJ7_9ASCO</name>
<feature type="domain" description="VLRF1" evidence="13">
    <location>
        <begin position="211"/>
        <end position="380"/>
    </location>
</feature>
<evidence type="ECO:0000256" key="3">
    <source>
        <dbReference type="ARBA" id="ARBA00022490"/>
    </source>
</evidence>
<dbReference type="GO" id="GO:0036503">
    <property type="term" value="P:ERAD pathway"/>
    <property type="evidence" value="ECO:0007669"/>
    <property type="project" value="TreeGrafter"/>
</dbReference>
<keyword evidence="6 10" id="KW-0255">Endonuclease</keyword>
<keyword evidence="5" id="KW-0677">Repeat</keyword>
<dbReference type="Proteomes" id="UP000697127">
    <property type="component" value="Unassembled WGS sequence"/>
</dbReference>
<comment type="caution">
    <text evidence="14">The sequence shown here is derived from an EMBL/GenBank/DDBJ whole genome shotgun (WGS) entry which is preliminary data.</text>
</comment>
<evidence type="ECO:0000256" key="4">
    <source>
        <dbReference type="ARBA" id="ARBA00022722"/>
    </source>
</evidence>
<comment type="domain">
    <text evidence="10">The VLRF1 domain mediates binding to the 60S ribosomal subunit.</text>
</comment>
<evidence type="ECO:0000256" key="12">
    <source>
        <dbReference type="SAM" id="MobiDB-lite"/>
    </source>
</evidence>
<evidence type="ECO:0000256" key="8">
    <source>
        <dbReference type="ARBA" id="ARBA00023043"/>
    </source>
</evidence>
<protein>
    <recommendedName>
        <fullName evidence="13">VLRF1 domain-containing protein</fullName>
    </recommendedName>
</protein>
<evidence type="ECO:0000256" key="5">
    <source>
        <dbReference type="ARBA" id="ARBA00022737"/>
    </source>
</evidence>
<evidence type="ECO:0000256" key="10">
    <source>
        <dbReference type="PROSITE-ProRule" id="PRU01389"/>
    </source>
</evidence>
<dbReference type="PANTHER" id="PTHR16036:SF2">
    <property type="entry name" value="TRNA ENDONUCLEASE ANKZF1"/>
    <property type="match status" value="1"/>
</dbReference>
<sequence length="632" mass="71356">MSEEIPYIDRYIYNLNPTILDSLQTLYFDSQTFQQKTKEEFLKRRKDEIEERKSEIQSENTKFINPIIIQPKPRNAGTIAIALSKLKISKSEDNTTNGDKKDVNNETENLSSEVEISESEDDLSEDDKNNSELPIINEINDDYESTISFMTTKSPMILFNSSILSTESSGKCFGVYKTTLNAIDSPNFDPLSVLKSITFTTENPIPKDPIESGISAIFMLSSGHFAGAIISHLPHSTKGNKGSSAELQLQSVRLLAHKTFHRYTTRRKQGGSQSAMDDAKGKANSAGSTLRRYNEQALGKDIEILMEEWKPFLEQCSSIFIRGSGKGGKNARGIGLIVRDPKDPKAIIKTDDKRVKMLPFATKRPTITEIKNAWCELSYLKIVDVPVIEKGEIEKRRKKDEMLNKSKEDKKNEIDDVQIKISNEIILLLKKSKAPALISYMKKNKDKFNVESELQPIETFRLTPTLLHYASKKGYSFMVQTLLVQLHADPTIINSIGKTAYDVASDMDTRYAFRVARGILGEDCGIPWSKSHIGKSMNKDDVENAKSEAKAEEARIEEEEKKAIKEEHQSVVEEFKNKESSKSSAGKTITGPGVLRVTEEQKLSGLSDMQRMKVLREQRFRAIEARLKKQQE</sequence>
<accession>A0A9P6WMJ7</accession>
<keyword evidence="15" id="KW-1185">Reference proteome</keyword>
<feature type="compositionally biased region" description="Acidic residues" evidence="12">
    <location>
        <begin position="115"/>
        <end position="125"/>
    </location>
</feature>
<proteinExistence type="inferred from homology"/>